<dbReference type="eggNOG" id="ENOG502T8EK">
    <property type="taxonomic scope" value="Eukaryota"/>
</dbReference>
<proteinExistence type="predicted"/>
<dbReference type="Gene3D" id="2.60.120.260">
    <property type="entry name" value="Galactose-binding domain-like"/>
    <property type="match status" value="1"/>
</dbReference>
<feature type="signal peptide" evidence="1">
    <location>
        <begin position="1"/>
        <end position="24"/>
    </location>
</feature>
<dbReference type="KEGG" id="tps:THAPSDRAFT_25535"/>
<name>B8LDR4_THAPS</name>
<dbReference type="GeneID" id="7451830"/>
<keyword evidence="1" id="KW-0732">Signal</keyword>
<sequence length="704" mass="74515">MTTLSSALLTGLCIICSGISSVEANNITPHRILATTSYDLANANSAERFFSDSAVEATLFLGDGARIEWTATTPVAVACGSSVLLTDESSQGGEFKYVIHAPTFAYRFAHLHALLALFFSIADSPYFWQHIYSESMDPSIPSVDHIVSISLDTTSLQSIVDISTQASVYDSLDESSNDVALMSFRLFAFMPYAKGVMVSHMYALELPLDIVQSLIDGTGDSTTTSLTIDALDFSGGQSTYNGDFASYSAPNFLFGLWGEDSNAFSKGPCYESVKLSQGNSDVIVIGGSNSDEGACVCEVEDSGFRQRELQMSGSVFCNEYSSPLVATTLSEGVVGFQMSVANEERGVASSFHYGLTNPVVSDDGSVLYSADAFDKTNGKEGNVTMYHGLVRADEVSANPSAVVALTSFPLNTGDSSSDESLSVGGVWIDSQMKVGYSRETQISVSEMARYVSDTVEVDVTSTGDVVIRESSLCPAGSIRNLALLSEGADILEVSSFYSSVYGATKAIDGDSSTEWSSAYDGNNAFISIQLPYPSNVVYVEFHTRTMTSSAQIYEYLVEAGNEAPNNYVVASSCFVPDATKLYECDLDLMTDGDLNSMGVRDVTVVTFRVVDSSGGNTGAIDIGVYGCSLADEELALDMTTESAGSTSSASGSVSGNDTIVDSSVGGTNSTQIGKNAPKSAAKAVLKITDTFLLAVIIAVCNYVL</sequence>
<protein>
    <recommendedName>
        <fullName evidence="4">F5/8 type C domain-containing protein</fullName>
    </recommendedName>
</protein>
<reference evidence="2 3" key="1">
    <citation type="journal article" date="2004" name="Science">
        <title>The genome of the diatom Thalassiosira pseudonana: ecology, evolution, and metabolism.</title>
        <authorList>
            <person name="Armbrust E.V."/>
            <person name="Berges J.A."/>
            <person name="Bowler C."/>
            <person name="Green B.R."/>
            <person name="Martinez D."/>
            <person name="Putnam N.H."/>
            <person name="Zhou S."/>
            <person name="Allen A.E."/>
            <person name="Apt K.E."/>
            <person name="Bechner M."/>
            <person name="Brzezinski M.A."/>
            <person name="Chaal B.K."/>
            <person name="Chiovitti A."/>
            <person name="Davis A.K."/>
            <person name="Demarest M.S."/>
            <person name="Detter J.C."/>
            <person name="Glavina T."/>
            <person name="Goodstein D."/>
            <person name="Hadi M.Z."/>
            <person name="Hellsten U."/>
            <person name="Hildebrand M."/>
            <person name="Jenkins B.D."/>
            <person name="Jurka J."/>
            <person name="Kapitonov V.V."/>
            <person name="Kroger N."/>
            <person name="Lau W.W."/>
            <person name="Lane T.W."/>
            <person name="Larimer F.W."/>
            <person name="Lippmeier J.C."/>
            <person name="Lucas S."/>
            <person name="Medina M."/>
            <person name="Montsant A."/>
            <person name="Obornik M."/>
            <person name="Parker M.S."/>
            <person name="Palenik B."/>
            <person name="Pazour G.J."/>
            <person name="Richardson P.M."/>
            <person name="Rynearson T.A."/>
            <person name="Saito M.A."/>
            <person name="Schwartz D.C."/>
            <person name="Thamatrakoln K."/>
            <person name="Valentin K."/>
            <person name="Vardi A."/>
            <person name="Wilkerson F.P."/>
            <person name="Rokhsar D.S."/>
        </authorList>
    </citation>
    <scope>NUCLEOTIDE SEQUENCE [LARGE SCALE GENOMIC DNA]</scope>
    <source>
        <strain evidence="2 3">CCMP1335</strain>
    </source>
</reference>
<feature type="chain" id="PRO_5002876645" description="F5/8 type C domain-containing protein" evidence="1">
    <location>
        <begin position="25"/>
        <end position="704"/>
    </location>
</feature>
<organism evidence="2 3">
    <name type="scientific">Thalassiosira pseudonana</name>
    <name type="common">Marine diatom</name>
    <name type="synonym">Cyclotella nana</name>
    <dbReference type="NCBI Taxonomy" id="35128"/>
    <lineage>
        <taxon>Eukaryota</taxon>
        <taxon>Sar</taxon>
        <taxon>Stramenopiles</taxon>
        <taxon>Ochrophyta</taxon>
        <taxon>Bacillariophyta</taxon>
        <taxon>Coscinodiscophyceae</taxon>
        <taxon>Thalassiosirophycidae</taxon>
        <taxon>Thalassiosirales</taxon>
        <taxon>Thalassiosiraceae</taxon>
        <taxon>Thalassiosira</taxon>
    </lineage>
</organism>
<keyword evidence="3" id="KW-1185">Reference proteome</keyword>
<dbReference type="InParanoid" id="B8LDR4"/>
<dbReference type="PaxDb" id="35128-Thaps25535"/>
<evidence type="ECO:0008006" key="4">
    <source>
        <dbReference type="Google" id="ProtNLM"/>
    </source>
</evidence>
<dbReference type="RefSeq" id="XP_002297160.1">
    <property type="nucleotide sequence ID" value="XM_002297124.1"/>
</dbReference>
<reference evidence="2 3" key="2">
    <citation type="journal article" date="2008" name="Nature">
        <title>The Phaeodactylum genome reveals the evolutionary history of diatom genomes.</title>
        <authorList>
            <person name="Bowler C."/>
            <person name="Allen A.E."/>
            <person name="Badger J.H."/>
            <person name="Grimwood J."/>
            <person name="Jabbari K."/>
            <person name="Kuo A."/>
            <person name="Maheswari U."/>
            <person name="Martens C."/>
            <person name="Maumus F."/>
            <person name="Otillar R.P."/>
            <person name="Rayko E."/>
            <person name="Salamov A."/>
            <person name="Vandepoele K."/>
            <person name="Beszteri B."/>
            <person name="Gruber A."/>
            <person name="Heijde M."/>
            <person name="Katinka M."/>
            <person name="Mock T."/>
            <person name="Valentin K."/>
            <person name="Verret F."/>
            <person name="Berges J.A."/>
            <person name="Brownlee C."/>
            <person name="Cadoret J.P."/>
            <person name="Chiovitti A."/>
            <person name="Choi C.J."/>
            <person name="Coesel S."/>
            <person name="De Martino A."/>
            <person name="Detter J.C."/>
            <person name="Durkin C."/>
            <person name="Falciatore A."/>
            <person name="Fournet J."/>
            <person name="Haruta M."/>
            <person name="Huysman M.J."/>
            <person name="Jenkins B.D."/>
            <person name="Jiroutova K."/>
            <person name="Jorgensen R.E."/>
            <person name="Joubert Y."/>
            <person name="Kaplan A."/>
            <person name="Kroger N."/>
            <person name="Kroth P.G."/>
            <person name="La Roche J."/>
            <person name="Lindquist E."/>
            <person name="Lommer M."/>
            <person name="Martin-Jezequel V."/>
            <person name="Lopez P.J."/>
            <person name="Lucas S."/>
            <person name="Mangogna M."/>
            <person name="McGinnis K."/>
            <person name="Medlin L.K."/>
            <person name="Montsant A."/>
            <person name="Oudot-Le Secq M.P."/>
            <person name="Napoli C."/>
            <person name="Obornik M."/>
            <person name="Parker M.S."/>
            <person name="Petit J.L."/>
            <person name="Porcel B.M."/>
            <person name="Poulsen N."/>
            <person name="Robison M."/>
            <person name="Rychlewski L."/>
            <person name="Rynearson T.A."/>
            <person name="Schmutz J."/>
            <person name="Shapiro H."/>
            <person name="Siaut M."/>
            <person name="Stanley M."/>
            <person name="Sussman M.R."/>
            <person name="Taylor A.R."/>
            <person name="Vardi A."/>
            <person name="von Dassow P."/>
            <person name="Vyverman W."/>
            <person name="Willis A."/>
            <person name="Wyrwicz L.S."/>
            <person name="Rokhsar D.S."/>
            <person name="Weissenbach J."/>
            <person name="Armbrust E.V."/>
            <person name="Green B.R."/>
            <person name="Van de Peer Y."/>
            <person name="Grigoriev I.V."/>
        </authorList>
    </citation>
    <scope>NUCLEOTIDE SEQUENCE [LARGE SCALE GENOMIC DNA]</scope>
    <source>
        <strain evidence="2 3">CCMP1335</strain>
    </source>
</reference>
<dbReference type="SUPFAM" id="SSF49785">
    <property type="entry name" value="Galactose-binding domain-like"/>
    <property type="match status" value="1"/>
</dbReference>
<accession>B8LDR4</accession>
<gene>
    <name evidence="2" type="ORF">THAPSDRAFT_25535</name>
</gene>
<evidence type="ECO:0000313" key="3">
    <source>
        <dbReference type="Proteomes" id="UP000001449"/>
    </source>
</evidence>
<dbReference type="Proteomes" id="UP000001449">
    <property type="component" value="Unassembled WGS sequence"/>
</dbReference>
<evidence type="ECO:0000313" key="2">
    <source>
        <dbReference type="EMBL" id="EED86485.1"/>
    </source>
</evidence>
<dbReference type="HOGENOM" id="CLU_392093_0_0_1"/>
<dbReference type="InterPro" id="IPR008979">
    <property type="entry name" value="Galactose-bd-like_sf"/>
</dbReference>
<evidence type="ECO:0000256" key="1">
    <source>
        <dbReference type="SAM" id="SignalP"/>
    </source>
</evidence>
<dbReference type="EMBL" id="DS999421">
    <property type="protein sequence ID" value="EED86485.1"/>
    <property type="molecule type" value="Genomic_DNA"/>
</dbReference>
<dbReference type="AlphaFoldDB" id="B8LDR4"/>